<evidence type="ECO:0000313" key="2">
    <source>
        <dbReference type="EMBL" id="EED95705.1"/>
    </source>
</evidence>
<dbReference type="InParanoid" id="B8BQ10"/>
<dbReference type="SUPFAM" id="SSF81321">
    <property type="entry name" value="Family A G protein-coupled receptor-like"/>
    <property type="match status" value="1"/>
</dbReference>
<reference evidence="2 3" key="2">
    <citation type="journal article" date="2008" name="Nature">
        <title>The Phaeodactylum genome reveals the evolutionary history of diatom genomes.</title>
        <authorList>
            <person name="Bowler C."/>
            <person name="Allen A.E."/>
            <person name="Badger J.H."/>
            <person name="Grimwood J."/>
            <person name="Jabbari K."/>
            <person name="Kuo A."/>
            <person name="Maheswari U."/>
            <person name="Martens C."/>
            <person name="Maumus F."/>
            <person name="Otillar R.P."/>
            <person name="Rayko E."/>
            <person name="Salamov A."/>
            <person name="Vandepoele K."/>
            <person name="Beszteri B."/>
            <person name="Gruber A."/>
            <person name="Heijde M."/>
            <person name="Katinka M."/>
            <person name="Mock T."/>
            <person name="Valentin K."/>
            <person name="Verret F."/>
            <person name="Berges J.A."/>
            <person name="Brownlee C."/>
            <person name="Cadoret J.P."/>
            <person name="Chiovitti A."/>
            <person name="Choi C.J."/>
            <person name="Coesel S."/>
            <person name="De Martino A."/>
            <person name="Detter J.C."/>
            <person name="Durkin C."/>
            <person name="Falciatore A."/>
            <person name="Fournet J."/>
            <person name="Haruta M."/>
            <person name="Huysman M.J."/>
            <person name="Jenkins B.D."/>
            <person name="Jiroutova K."/>
            <person name="Jorgensen R.E."/>
            <person name="Joubert Y."/>
            <person name="Kaplan A."/>
            <person name="Kroger N."/>
            <person name="Kroth P.G."/>
            <person name="La Roche J."/>
            <person name="Lindquist E."/>
            <person name="Lommer M."/>
            <person name="Martin-Jezequel V."/>
            <person name="Lopez P.J."/>
            <person name="Lucas S."/>
            <person name="Mangogna M."/>
            <person name="McGinnis K."/>
            <person name="Medlin L.K."/>
            <person name="Montsant A."/>
            <person name="Oudot-Le Secq M.P."/>
            <person name="Napoli C."/>
            <person name="Obornik M."/>
            <person name="Parker M.S."/>
            <person name="Petit J.L."/>
            <person name="Porcel B.M."/>
            <person name="Poulsen N."/>
            <person name="Robison M."/>
            <person name="Rychlewski L."/>
            <person name="Rynearson T.A."/>
            <person name="Schmutz J."/>
            <person name="Shapiro H."/>
            <person name="Siaut M."/>
            <person name="Stanley M."/>
            <person name="Sussman M.R."/>
            <person name="Taylor A.R."/>
            <person name="Vardi A."/>
            <person name="von Dassow P."/>
            <person name="Vyverman W."/>
            <person name="Willis A."/>
            <person name="Wyrwicz L.S."/>
            <person name="Rokhsar D.S."/>
            <person name="Weissenbach J."/>
            <person name="Armbrust E.V."/>
            <person name="Green B.R."/>
            <person name="Van de Peer Y."/>
            <person name="Grigoriev I.V."/>
        </authorList>
    </citation>
    <scope>NUCLEOTIDE SEQUENCE [LARGE SCALE GENOMIC DNA]</scope>
    <source>
        <strain evidence="2 3">CCMP1335</strain>
    </source>
</reference>
<name>B8BQ10_THAPS</name>
<feature type="transmembrane region" description="Helical" evidence="1">
    <location>
        <begin position="127"/>
        <end position="149"/>
    </location>
</feature>
<dbReference type="Proteomes" id="UP000001449">
    <property type="component" value="Chromosome 1"/>
</dbReference>
<feature type="transmembrane region" description="Helical" evidence="1">
    <location>
        <begin position="174"/>
        <end position="201"/>
    </location>
</feature>
<dbReference type="RefSeq" id="XP_002286064.1">
    <property type="nucleotide sequence ID" value="XM_002286028.1"/>
</dbReference>
<keyword evidence="1" id="KW-1133">Transmembrane helix</keyword>
<sequence length="400" mass="45349">MVNNSDSTFFTQLILWTTANGISMISTWALLISILRIPKARSSPFNLYLVFSILPDAYKNLSGFIANLTNMLMDEGSPNACTVIGWNDVYWWCANLWMSFVVFMELHKMLGAAKRLQRHTPPTIPQIIKKSLAVHVVSIIMATLTLLPVDFIPKATPNSGCEAYPEPGHRNQTIFYFAFFLPVTAIAPTMFVTCLFIDIWWRKLLPINGKTRSLLFYFARLLLVIYVVAIAVIISFVFGGWVQAIAFVVFNLVGFFSVCLALMKKDVRRVWIQLWTCQDPTIEAGRNQSSYSESTHFENDSRGDNAETFSAFSLRKSFQSFRRSKKAPGLRTSSDNVIDEDDVVAYENEVNNNRAVHFEMDQERKGKNTQHHMNDGIIDAAQDEEGVFQIQTSNKDTTAT</sequence>
<dbReference type="AlphaFoldDB" id="B8BQ10"/>
<feature type="transmembrane region" description="Helical" evidence="1">
    <location>
        <begin position="47"/>
        <end position="69"/>
    </location>
</feature>
<evidence type="ECO:0008006" key="4">
    <source>
        <dbReference type="Google" id="ProtNLM"/>
    </source>
</evidence>
<evidence type="ECO:0000256" key="1">
    <source>
        <dbReference type="SAM" id="Phobius"/>
    </source>
</evidence>
<dbReference type="OMA" id="ISMISTW"/>
<proteinExistence type="predicted"/>
<keyword evidence="1" id="KW-0812">Transmembrane</keyword>
<feature type="transmembrane region" description="Helical" evidence="1">
    <location>
        <begin position="13"/>
        <end position="35"/>
    </location>
</feature>
<keyword evidence="3" id="KW-1185">Reference proteome</keyword>
<dbReference type="KEGG" id="tps:THAPSDRAFT_1118"/>
<reference evidence="2 3" key="1">
    <citation type="journal article" date="2004" name="Science">
        <title>The genome of the diatom Thalassiosira pseudonana: ecology, evolution, and metabolism.</title>
        <authorList>
            <person name="Armbrust E.V."/>
            <person name="Berges J.A."/>
            <person name="Bowler C."/>
            <person name="Green B.R."/>
            <person name="Martinez D."/>
            <person name="Putnam N.H."/>
            <person name="Zhou S."/>
            <person name="Allen A.E."/>
            <person name="Apt K.E."/>
            <person name="Bechner M."/>
            <person name="Brzezinski M.A."/>
            <person name="Chaal B.K."/>
            <person name="Chiovitti A."/>
            <person name="Davis A.K."/>
            <person name="Demarest M.S."/>
            <person name="Detter J.C."/>
            <person name="Glavina T."/>
            <person name="Goodstein D."/>
            <person name="Hadi M.Z."/>
            <person name="Hellsten U."/>
            <person name="Hildebrand M."/>
            <person name="Jenkins B.D."/>
            <person name="Jurka J."/>
            <person name="Kapitonov V.V."/>
            <person name="Kroger N."/>
            <person name="Lau W.W."/>
            <person name="Lane T.W."/>
            <person name="Larimer F.W."/>
            <person name="Lippmeier J.C."/>
            <person name="Lucas S."/>
            <person name="Medina M."/>
            <person name="Montsant A."/>
            <person name="Obornik M."/>
            <person name="Parker M.S."/>
            <person name="Palenik B."/>
            <person name="Pazour G.J."/>
            <person name="Richardson P.M."/>
            <person name="Rynearson T.A."/>
            <person name="Saito M.A."/>
            <person name="Schwartz D.C."/>
            <person name="Thamatrakoln K."/>
            <person name="Valentin K."/>
            <person name="Vardi A."/>
            <person name="Wilkerson F.P."/>
            <person name="Rokhsar D.S."/>
        </authorList>
    </citation>
    <scope>NUCLEOTIDE SEQUENCE [LARGE SCALE GENOMIC DNA]</scope>
    <source>
        <strain evidence="2 3">CCMP1335</strain>
    </source>
</reference>
<gene>
    <name evidence="2" type="ORF">THAPSDRAFT_1118</name>
</gene>
<feature type="transmembrane region" description="Helical" evidence="1">
    <location>
        <begin position="89"/>
        <end position="106"/>
    </location>
</feature>
<keyword evidence="1" id="KW-0472">Membrane</keyword>
<dbReference type="HOGENOM" id="CLU_689830_0_0_1"/>
<protein>
    <recommendedName>
        <fullName evidence="4">G-protein coupled receptors family 1 profile domain-containing protein</fullName>
    </recommendedName>
</protein>
<dbReference type="PaxDb" id="35128-Thaps1118"/>
<feature type="transmembrane region" description="Helical" evidence="1">
    <location>
        <begin position="213"/>
        <end position="238"/>
    </location>
</feature>
<dbReference type="GeneID" id="7453403"/>
<evidence type="ECO:0000313" key="3">
    <source>
        <dbReference type="Proteomes" id="UP000001449"/>
    </source>
</evidence>
<dbReference type="EMBL" id="CM000638">
    <property type="protein sequence ID" value="EED95705.1"/>
    <property type="molecule type" value="Genomic_DNA"/>
</dbReference>
<feature type="transmembrane region" description="Helical" evidence="1">
    <location>
        <begin position="244"/>
        <end position="263"/>
    </location>
</feature>
<dbReference type="eggNOG" id="ENOG502SVD8">
    <property type="taxonomic scope" value="Eukaryota"/>
</dbReference>
<organism evidence="2 3">
    <name type="scientific">Thalassiosira pseudonana</name>
    <name type="common">Marine diatom</name>
    <name type="synonym">Cyclotella nana</name>
    <dbReference type="NCBI Taxonomy" id="35128"/>
    <lineage>
        <taxon>Eukaryota</taxon>
        <taxon>Sar</taxon>
        <taxon>Stramenopiles</taxon>
        <taxon>Ochrophyta</taxon>
        <taxon>Bacillariophyta</taxon>
        <taxon>Coscinodiscophyceae</taxon>
        <taxon>Thalassiosirophycidae</taxon>
        <taxon>Thalassiosirales</taxon>
        <taxon>Thalassiosiraceae</taxon>
        <taxon>Thalassiosira</taxon>
    </lineage>
</organism>
<accession>B8BQ10</accession>